<dbReference type="Proteomes" id="UP000184388">
    <property type="component" value="Unassembled WGS sequence"/>
</dbReference>
<sequence length="177" mass="17663">MSASDGEKSQLASLDTEAPSRGGVTTSEEALRNLRRQHLARGRSAIDRARALCRFAGIGEQDARPVPTDPASKAATAVRLSAQALARVAEAPLDPAADARCARNAAAAAAVVATAAQAHAGAGELPDAAHAAAVRASLASGQAAGQVGLGRDEALNRAADEAEAAAVAAAKAAGWWV</sequence>
<dbReference type="AlphaFoldDB" id="A0A9X8MS64"/>
<comment type="caution">
    <text evidence="2">The sequence shown here is derived from an EMBL/GenBank/DDBJ whole genome shotgun (WGS) entry which is preliminary data.</text>
</comment>
<proteinExistence type="predicted"/>
<name>A0A9X8MS64_9ACTN</name>
<reference evidence="3" key="1">
    <citation type="submission" date="2016-11" db="EMBL/GenBank/DDBJ databases">
        <authorList>
            <person name="Jaros S."/>
            <person name="Januszkiewicz K."/>
            <person name="Wedrychowicz H."/>
        </authorList>
    </citation>
    <scope>NUCLEOTIDE SEQUENCE [LARGE SCALE GENOMIC DNA]</scope>
    <source>
        <strain evidence="3">CGMCC 4.3555</strain>
    </source>
</reference>
<evidence type="ECO:0000313" key="2">
    <source>
        <dbReference type="EMBL" id="SHL59950.1"/>
    </source>
</evidence>
<accession>A0A9X8MS64</accession>
<evidence type="ECO:0000256" key="1">
    <source>
        <dbReference type="SAM" id="MobiDB-lite"/>
    </source>
</evidence>
<evidence type="ECO:0000313" key="3">
    <source>
        <dbReference type="Proteomes" id="UP000184388"/>
    </source>
</evidence>
<protein>
    <submittedName>
        <fullName evidence="2">Uncharacterized protein</fullName>
    </submittedName>
</protein>
<gene>
    <name evidence="2" type="ORF">SAMN05216268_105213</name>
</gene>
<dbReference type="EMBL" id="FRBK01000005">
    <property type="protein sequence ID" value="SHL59950.1"/>
    <property type="molecule type" value="Genomic_DNA"/>
</dbReference>
<organism evidence="2 3">
    <name type="scientific">Streptomyces yunnanensis</name>
    <dbReference type="NCBI Taxonomy" id="156453"/>
    <lineage>
        <taxon>Bacteria</taxon>
        <taxon>Bacillati</taxon>
        <taxon>Actinomycetota</taxon>
        <taxon>Actinomycetes</taxon>
        <taxon>Kitasatosporales</taxon>
        <taxon>Streptomycetaceae</taxon>
        <taxon>Streptomyces</taxon>
    </lineage>
</organism>
<dbReference type="RefSeq" id="WP_073444321.1">
    <property type="nucleotide sequence ID" value="NZ_FRBK01000005.1"/>
</dbReference>
<feature type="region of interest" description="Disordered" evidence="1">
    <location>
        <begin position="1"/>
        <end position="30"/>
    </location>
</feature>